<name>A0A975IYV6_9BACT</name>
<dbReference type="GO" id="GO:0016787">
    <property type="term" value="F:hydrolase activity"/>
    <property type="evidence" value="ECO:0007669"/>
    <property type="project" value="UniProtKB-KW"/>
</dbReference>
<dbReference type="InterPro" id="IPR050261">
    <property type="entry name" value="FrsA_esterase"/>
</dbReference>
<accession>A0A975IYV6</accession>
<dbReference type="PANTHER" id="PTHR22946:SF0">
    <property type="entry name" value="DIENELACTONE HYDROLASE DOMAIN-CONTAINING PROTEIN"/>
    <property type="match status" value="1"/>
</dbReference>
<dbReference type="InterPro" id="IPR002925">
    <property type="entry name" value="Dienelactn_hydro"/>
</dbReference>
<dbReference type="EMBL" id="CP073100">
    <property type="protein sequence ID" value="QUE50278.1"/>
    <property type="molecule type" value="Genomic_DNA"/>
</dbReference>
<dbReference type="SUPFAM" id="SSF53474">
    <property type="entry name" value="alpha/beta-Hydrolases"/>
    <property type="match status" value="1"/>
</dbReference>
<organism evidence="2 3">
    <name type="scientific">Luteolibacter ambystomatis</name>
    <dbReference type="NCBI Taxonomy" id="2824561"/>
    <lineage>
        <taxon>Bacteria</taxon>
        <taxon>Pseudomonadati</taxon>
        <taxon>Verrucomicrobiota</taxon>
        <taxon>Verrucomicrobiia</taxon>
        <taxon>Verrucomicrobiales</taxon>
        <taxon>Verrucomicrobiaceae</taxon>
        <taxon>Luteolibacter</taxon>
    </lineage>
</organism>
<proteinExistence type="predicted"/>
<feature type="domain" description="Dienelactone hydrolase" evidence="1">
    <location>
        <begin position="35"/>
        <end position="254"/>
    </location>
</feature>
<dbReference type="Proteomes" id="UP000676169">
    <property type="component" value="Chromosome"/>
</dbReference>
<dbReference type="Gene3D" id="3.40.50.1820">
    <property type="entry name" value="alpha/beta hydrolase"/>
    <property type="match status" value="1"/>
</dbReference>
<reference evidence="2" key="1">
    <citation type="submission" date="2021-04" db="EMBL/GenBank/DDBJ databases">
        <title>Luteolibacter sp. 32A isolated from the skin of an Anderson's salamander (Ambystoma andersonii).</title>
        <authorList>
            <person name="Spergser J."/>
            <person name="Busse H.-J."/>
        </authorList>
    </citation>
    <scope>NUCLEOTIDE SEQUENCE</scope>
    <source>
        <strain evidence="2">32A</strain>
    </source>
</reference>
<sequence>MTRHILSAIAATLSIASAELVEKPVVYEQGGVKLEGFHVYDDAVTGKRPGILVVHQWTGLGEHEKEQSRKLAKLGYNVLAADVYGQGVRPKPPEAGKEAGKYKNDRKLLRERLYAALDALKKDEHTDTANLGAIGYCFGGLAVLELARAEVDLKGVVSFHGSLDAASGMEAKKGTVKAKVLVLHGADDPHAPAAQVEALKKEMSDAGADCRVVLYPGAVHSFTQKSAGNDPSKGSAYNEAADTGSWKDMSDFFSGLFKK</sequence>
<evidence type="ECO:0000313" key="3">
    <source>
        <dbReference type="Proteomes" id="UP000676169"/>
    </source>
</evidence>
<protein>
    <submittedName>
        <fullName evidence="2">Dienelactone hydrolase family protein</fullName>
    </submittedName>
</protein>
<dbReference type="AlphaFoldDB" id="A0A975IYV6"/>
<dbReference type="KEGG" id="lamb:KBB96_15555"/>
<dbReference type="RefSeq" id="WP_211630417.1">
    <property type="nucleotide sequence ID" value="NZ_CP073100.1"/>
</dbReference>
<dbReference type="Pfam" id="PF01738">
    <property type="entry name" value="DLH"/>
    <property type="match status" value="1"/>
</dbReference>
<evidence type="ECO:0000259" key="1">
    <source>
        <dbReference type="Pfam" id="PF01738"/>
    </source>
</evidence>
<keyword evidence="3" id="KW-1185">Reference proteome</keyword>
<dbReference type="InterPro" id="IPR029058">
    <property type="entry name" value="AB_hydrolase_fold"/>
</dbReference>
<dbReference type="PANTHER" id="PTHR22946">
    <property type="entry name" value="DIENELACTONE HYDROLASE DOMAIN-CONTAINING PROTEIN-RELATED"/>
    <property type="match status" value="1"/>
</dbReference>
<gene>
    <name evidence="2" type="ORF">KBB96_15555</name>
</gene>
<evidence type="ECO:0000313" key="2">
    <source>
        <dbReference type="EMBL" id="QUE50278.1"/>
    </source>
</evidence>
<keyword evidence="2" id="KW-0378">Hydrolase</keyword>